<keyword evidence="2" id="KW-0472">Membrane</keyword>
<proteinExistence type="predicted"/>
<feature type="transmembrane region" description="Helical" evidence="2">
    <location>
        <begin position="67"/>
        <end position="87"/>
    </location>
</feature>
<dbReference type="AlphaFoldDB" id="A0A7W9M2P4"/>
<name>A0A7W9M2P4_9PSEU</name>
<keyword evidence="2" id="KW-0812">Transmembrane</keyword>
<feature type="compositionally biased region" description="Low complexity" evidence="1">
    <location>
        <begin position="173"/>
        <end position="197"/>
    </location>
</feature>
<keyword evidence="2" id="KW-1133">Transmembrane helix</keyword>
<dbReference type="EMBL" id="JACHMO010000001">
    <property type="protein sequence ID" value="MBB5805166.1"/>
    <property type="molecule type" value="Genomic_DNA"/>
</dbReference>
<feature type="region of interest" description="Disordered" evidence="1">
    <location>
        <begin position="1"/>
        <end position="59"/>
    </location>
</feature>
<sequence length="239" mass="24632">MTAPARAGGGVPSPARTAKPRERALKAVPAERRRSPAAERAYARRAQRSSAARGPAVTRQPVVAPKAPFVVMVMVVLGVGITAIMWLSTQATADSYRLQDARAEETRLARQVEQLRQEVALAESPLNLAEAAAKLGMLPAGDPARLRKLPDGTVEVYGKPSAVEPPPPPASAAPPVEAPAQNQPAQNQPGNQQQTPPDQAASPPAGQAVSPPEGQATQPPAGSEQAGPNPAGQPVPGGQ</sequence>
<feature type="compositionally biased region" description="Low complexity" evidence="1">
    <location>
        <begin position="48"/>
        <end position="59"/>
    </location>
</feature>
<evidence type="ECO:0008006" key="5">
    <source>
        <dbReference type="Google" id="ProtNLM"/>
    </source>
</evidence>
<feature type="region of interest" description="Disordered" evidence="1">
    <location>
        <begin position="156"/>
        <end position="239"/>
    </location>
</feature>
<accession>A0A7W9M2P4</accession>
<comment type="caution">
    <text evidence="3">The sequence shown here is derived from an EMBL/GenBank/DDBJ whole genome shotgun (WGS) entry which is preliminary data.</text>
</comment>
<dbReference type="Proteomes" id="UP000552097">
    <property type="component" value="Unassembled WGS sequence"/>
</dbReference>
<reference evidence="3 4" key="1">
    <citation type="submission" date="2020-08" db="EMBL/GenBank/DDBJ databases">
        <title>Sequencing the genomes of 1000 actinobacteria strains.</title>
        <authorList>
            <person name="Klenk H.-P."/>
        </authorList>
    </citation>
    <scope>NUCLEOTIDE SEQUENCE [LARGE SCALE GENOMIC DNA]</scope>
    <source>
        <strain evidence="3 4">DSM 45486</strain>
    </source>
</reference>
<organism evidence="3 4">
    <name type="scientific">Saccharothrix ecbatanensis</name>
    <dbReference type="NCBI Taxonomy" id="1105145"/>
    <lineage>
        <taxon>Bacteria</taxon>
        <taxon>Bacillati</taxon>
        <taxon>Actinomycetota</taxon>
        <taxon>Actinomycetes</taxon>
        <taxon>Pseudonocardiales</taxon>
        <taxon>Pseudonocardiaceae</taxon>
        <taxon>Saccharothrix</taxon>
    </lineage>
</organism>
<keyword evidence="4" id="KW-1185">Reference proteome</keyword>
<feature type="compositionally biased region" description="Pro residues" evidence="1">
    <location>
        <begin position="163"/>
        <end position="172"/>
    </location>
</feature>
<evidence type="ECO:0000256" key="1">
    <source>
        <dbReference type="SAM" id="MobiDB-lite"/>
    </source>
</evidence>
<evidence type="ECO:0000256" key="2">
    <source>
        <dbReference type="SAM" id="Phobius"/>
    </source>
</evidence>
<feature type="compositionally biased region" description="Basic and acidic residues" evidence="1">
    <location>
        <begin position="19"/>
        <end position="37"/>
    </location>
</feature>
<evidence type="ECO:0000313" key="3">
    <source>
        <dbReference type="EMBL" id="MBB5805166.1"/>
    </source>
</evidence>
<evidence type="ECO:0000313" key="4">
    <source>
        <dbReference type="Proteomes" id="UP000552097"/>
    </source>
</evidence>
<protein>
    <recommendedName>
        <fullName evidence="5">Cell division protein FtsL</fullName>
    </recommendedName>
</protein>
<dbReference type="RefSeq" id="WP_184923497.1">
    <property type="nucleotide sequence ID" value="NZ_JACHMO010000001.1"/>
</dbReference>
<gene>
    <name evidence="3" type="ORF">F4560_004934</name>
</gene>